<dbReference type="InterPro" id="IPR036866">
    <property type="entry name" value="RibonucZ/Hydroxyglut_hydro"/>
</dbReference>
<organism evidence="1 2">
    <name type="scientific">Heterodera schachtii</name>
    <name type="common">Sugarbeet cyst nematode worm</name>
    <name type="synonym">Tylenchus schachtii</name>
    <dbReference type="NCBI Taxonomy" id="97005"/>
    <lineage>
        <taxon>Eukaryota</taxon>
        <taxon>Metazoa</taxon>
        <taxon>Ecdysozoa</taxon>
        <taxon>Nematoda</taxon>
        <taxon>Chromadorea</taxon>
        <taxon>Rhabditida</taxon>
        <taxon>Tylenchina</taxon>
        <taxon>Tylenchomorpha</taxon>
        <taxon>Tylenchoidea</taxon>
        <taxon>Heteroderidae</taxon>
        <taxon>Heteroderinae</taxon>
        <taxon>Heterodera</taxon>
    </lineage>
</organism>
<keyword evidence="2" id="KW-1185">Reference proteome</keyword>
<dbReference type="InterPro" id="IPR039344">
    <property type="entry name" value="MBLAC1"/>
</dbReference>
<dbReference type="AlphaFoldDB" id="A0ABD2JIM4"/>
<dbReference type="EMBL" id="JBICCN010000143">
    <property type="protein sequence ID" value="KAL3090354.1"/>
    <property type="molecule type" value="Genomic_DNA"/>
</dbReference>
<dbReference type="PANTHER" id="PTHR23200">
    <property type="entry name" value="METALLO-BETA-LACTAMASE DOMAIN-CONTAINING PROTEIN 1"/>
    <property type="match status" value="1"/>
</dbReference>
<reference evidence="1 2" key="1">
    <citation type="submission" date="2024-10" db="EMBL/GenBank/DDBJ databases">
        <authorList>
            <person name="Kim D."/>
        </authorList>
    </citation>
    <scope>NUCLEOTIDE SEQUENCE [LARGE SCALE GENOMIC DNA]</scope>
    <source>
        <strain evidence="1">Taebaek</strain>
    </source>
</reference>
<dbReference type="Gene3D" id="3.60.15.10">
    <property type="entry name" value="Ribonuclease Z/Hydroxyacylglutathione hydrolase-like"/>
    <property type="match status" value="1"/>
</dbReference>
<dbReference type="PANTHER" id="PTHR23200:SF49">
    <property type="entry name" value="METALLO-BETA-LACTAMASE DOMAIN-CONTAINING PROTEIN"/>
    <property type="match status" value="1"/>
</dbReference>
<accession>A0ABD2JIM4</accession>
<name>A0ABD2JIM4_HETSC</name>
<dbReference type="Proteomes" id="UP001620645">
    <property type="component" value="Unassembled WGS sequence"/>
</dbReference>
<protein>
    <submittedName>
        <fullName evidence="1">Uncharacterized protein</fullName>
    </submittedName>
</protein>
<comment type="caution">
    <text evidence="1">The sequence shown here is derived from an EMBL/GenBank/DDBJ whole genome shotgun (WGS) entry which is preliminary data.</text>
</comment>
<proteinExistence type="predicted"/>
<sequence>MLFLLLSITKIVSADQNSNWQEAYAENMARFSAYHNDCVHRCDDHFWRLSEWLAGVAASSVSAYGGGVPARPSAMPRWNARHADLKQCADATMPEEDAPAGHRKRSNGTRTKTAPLVLPIVHGDFNWTKDGRAKNEVNGQPMEMQPSVTLVIDHSSVDHRPKVLLVDTGLPSHRQAVLSGTVVTTHPDAHSMGNLNLFPCAEIHSGTATFRANILRPQSAPSFENNRSELPFRPVSDHADLYLTPGISLQDQSLVVRGVKGHGTVAIVGKLVLNEQDLSSSDSAMRAFGVEDGEHRKLWQATRREIVCLADFIIPGFGVPFKVSETLKRLAECGTKKKREQRERGERGKRS</sequence>
<gene>
    <name evidence="1" type="ORF">niasHS_006806</name>
</gene>
<evidence type="ECO:0000313" key="2">
    <source>
        <dbReference type="Proteomes" id="UP001620645"/>
    </source>
</evidence>
<evidence type="ECO:0000313" key="1">
    <source>
        <dbReference type="EMBL" id="KAL3090354.1"/>
    </source>
</evidence>